<keyword evidence="2" id="KW-1185">Reference proteome</keyword>
<comment type="caution">
    <text evidence="1">The sequence shown here is derived from an EMBL/GenBank/DDBJ whole genome shotgun (WGS) entry which is preliminary data.</text>
</comment>
<organism evidence="1 2">
    <name type="scientific">Mycena metata</name>
    <dbReference type="NCBI Taxonomy" id="1033252"/>
    <lineage>
        <taxon>Eukaryota</taxon>
        <taxon>Fungi</taxon>
        <taxon>Dikarya</taxon>
        <taxon>Basidiomycota</taxon>
        <taxon>Agaricomycotina</taxon>
        <taxon>Agaricomycetes</taxon>
        <taxon>Agaricomycetidae</taxon>
        <taxon>Agaricales</taxon>
        <taxon>Marasmiineae</taxon>
        <taxon>Mycenaceae</taxon>
        <taxon>Mycena</taxon>
    </lineage>
</organism>
<dbReference type="SUPFAM" id="SSF81383">
    <property type="entry name" value="F-box domain"/>
    <property type="match status" value="1"/>
</dbReference>
<name>A0AAD7HNP6_9AGAR</name>
<evidence type="ECO:0008006" key="3">
    <source>
        <dbReference type="Google" id="ProtNLM"/>
    </source>
</evidence>
<dbReference type="InterPro" id="IPR032675">
    <property type="entry name" value="LRR_dom_sf"/>
</dbReference>
<protein>
    <recommendedName>
        <fullName evidence="3">F-box domain-containing protein</fullName>
    </recommendedName>
</protein>
<gene>
    <name evidence="1" type="ORF">B0H16DRAFT_1736452</name>
</gene>
<accession>A0AAD7HNP6</accession>
<evidence type="ECO:0000313" key="2">
    <source>
        <dbReference type="Proteomes" id="UP001215598"/>
    </source>
</evidence>
<proteinExistence type="predicted"/>
<dbReference type="AlphaFoldDB" id="A0AAD7HNP6"/>
<evidence type="ECO:0000313" key="1">
    <source>
        <dbReference type="EMBL" id="KAJ7724878.1"/>
    </source>
</evidence>
<dbReference type="Gene3D" id="1.20.1280.50">
    <property type="match status" value="1"/>
</dbReference>
<dbReference type="InterPro" id="IPR036047">
    <property type="entry name" value="F-box-like_dom_sf"/>
</dbReference>
<dbReference type="Proteomes" id="UP001215598">
    <property type="component" value="Unassembled WGS sequence"/>
</dbReference>
<dbReference type="Gene3D" id="3.80.10.10">
    <property type="entry name" value="Ribonuclease Inhibitor"/>
    <property type="match status" value="1"/>
</dbReference>
<sequence>MQNFATPWGTHNITDLAAELRAEILAHLPRAALSRVLCLSKQWHEFAINTPGLWTRLDFRPGYTPSDLVRARLWVQRASTRTIAVTVIVGPDPSQPATFPGILPILSTLSQFPGRIHHLAIEARDHHSLEIFNFLSNNPLTEMRTLVVLLSDGISDMFHGGLPINTGGLHVLNTLPSLTTLYMANIPFFTGPASHVVELVLGPYIARDVLSLADLGSFLQQMPFLERLGFYGEHLPDCPLPSTLLEPPTVFTHPTLTHLSFRRVNTAMLARFLRLFSPVIAELTLELFDHDLYAEETTEELSSLFHDTSFTSHITTLNVYALSALFEGDTFFSRFPNLQRLGLNFFRGCSHWLWDALVDPKCGGPTFMPALQHISLVDVSPLQVQELVWLRLQSSQPQLCTLVLGFSALVNVRNAQSPSWSTWLASNVQDLTILDREISLSERRAFNLF</sequence>
<reference evidence="1" key="1">
    <citation type="submission" date="2023-03" db="EMBL/GenBank/DDBJ databases">
        <title>Massive genome expansion in bonnet fungi (Mycena s.s.) driven by repeated elements and novel gene families across ecological guilds.</title>
        <authorList>
            <consortium name="Lawrence Berkeley National Laboratory"/>
            <person name="Harder C.B."/>
            <person name="Miyauchi S."/>
            <person name="Viragh M."/>
            <person name="Kuo A."/>
            <person name="Thoen E."/>
            <person name="Andreopoulos B."/>
            <person name="Lu D."/>
            <person name="Skrede I."/>
            <person name="Drula E."/>
            <person name="Henrissat B."/>
            <person name="Morin E."/>
            <person name="Kohler A."/>
            <person name="Barry K."/>
            <person name="LaButti K."/>
            <person name="Morin E."/>
            <person name="Salamov A."/>
            <person name="Lipzen A."/>
            <person name="Mereny Z."/>
            <person name="Hegedus B."/>
            <person name="Baldrian P."/>
            <person name="Stursova M."/>
            <person name="Weitz H."/>
            <person name="Taylor A."/>
            <person name="Grigoriev I.V."/>
            <person name="Nagy L.G."/>
            <person name="Martin F."/>
            <person name="Kauserud H."/>
        </authorList>
    </citation>
    <scope>NUCLEOTIDE SEQUENCE</scope>
    <source>
        <strain evidence="1">CBHHK182m</strain>
    </source>
</reference>
<dbReference type="EMBL" id="JARKIB010000198">
    <property type="protein sequence ID" value="KAJ7724878.1"/>
    <property type="molecule type" value="Genomic_DNA"/>
</dbReference>
<dbReference type="SUPFAM" id="SSF52047">
    <property type="entry name" value="RNI-like"/>
    <property type="match status" value="1"/>
</dbReference>